<dbReference type="AlphaFoldDB" id="A0AAU7S6K9"/>
<evidence type="ECO:0000313" key="1">
    <source>
        <dbReference type="EMBL" id="XBT98130.1"/>
    </source>
</evidence>
<name>A0AAU7S6K9_9HYPH</name>
<accession>A0AAU7S6K9</accession>
<geneLocation type="plasmid" evidence="1">
    <name>unnamed5</name>
</geneLocation>
<dbReference type="EMBL" id="CP157965">
    <property type="protein sequence ID" value="XBT98130.1"/>
    <property type="molecule type" value="Genomic_DNA"/>
</dbReference>
<gene>
    <name evidence="1" type="ORF">ABM479_35395</name>
</gene>
<keyword evidence="1" id="KW-0614">Plasmid</keyword>
<organism evidence="1">
    <name type="scientific">Rhizobium sp. ZPR3</name>
    <dbReference type="NCBI Taxonomy" id="3158967"/>
    <lineage>
        <taxon>Bacteria</taxon>
        <taxon>Pseudomonadati</taxon>
        <taxon>Pseudomonadota</taxon>
        <taxon>Alphaproteobacteria</taxon>
        <taxon>Hyphomicrobiales</taxon>
        <taxon>Rhizobiaceae</taxon>
        <taxon>Rhizobium/Agrobacterium group</taxon>
        <taxon>Rhizobium</taxon>
    </lineage>
</organism>
<reference evidence="1" key="1">
    <citation type="submission" date="2024-06" db="EMBL/GenBank/DDBJ databases">
        <authorList>
            <person name="Li T."/>
            <person name="Gao R."/>
        </authorList>
    </citation>
    <scope>NUCLEOTIDE SEQUENCE</scope>
    <source>
        <strain evidence="1">ZPR3</strain>
        <plasmid evidence="1">unnamed5</plasmid>
    </source>
</reference>
<dbReference type="RefSeq" id="WP_349963423.1">
    <property type="nucleotide sequence ID" value="NZ_CP157965.1"/>
</dbReference>
<sequence length="79" mass="9033">MAVEGRKLFRLSNVDGSARRQNMGVVERFNGIGLDVQHLSKNTWTDRRRVNTVDYASPFQESRHEINLGCVEVNNARDT</sequence>
<proteinExistence type="predicted"/>
<protein>
    <submittedName>
        <fullName evidence="1">Uncharacterized protein</fullName>
    </submittedName>
</protein>